<organism evidence="3 4">
    <name type="scientific">Pararhodobacter marinus</name>
    <dbReference type="NCBI Taxonomy" id="2184063"/>
    <lineage>
        <taxon>Bacteria</taxon>
        <taxon>Pseudomonadati</taxon>
        <taxon>Pseudomonadota</taxon>
        <taxon>Alphaproteobacteria</taxon>
        <taxon>Rhodobacterales</taxon>
        <taxon>Paracoccaceae</taxon>
        <taxon>Pararhodobacter</taxon>
    </lineage>
</organism>
<comment type="caution">
    <text evidence="3">The sequence shown here is derived from an EMBL/GenBank/DDBJ whole genome shotgun (WGS) entry which is preliminary data.</text>
</comment>
<dbReference type="EMBL" id="QEYD01000003">
    <property type="protein sequence ID" value="PWE30270.1"/>
    <property type="molecule type" value="Genomic_DNA"/>
</dbReference>
<gene>
    <name evidence="3" type="ORF">C4N9_06145</name>
</gene>
<feature type="transmembrane region" description="Helical" evidence="1">
    <location>
        <begin position="136"/>
        <end position="157"/>
    </location>
</feature>
<name>A0A2U2CEI7_9RHOB</name>
<feature type="domain" description="DUF8051" evidence="2">
    <location>
        <begin position="3"/>
        <end position="126"/>
    </location>
</feature>
<evidence type="ECO:0000256" key="1">
    <source>
        <dbReference type="SAM" id="Phobius"/>
    </source>
</evidence>
<feature type="transmembrane region" description="Helical" evidence="1">
    <location>
        <begin position="71"/>
        <end position="94"/>
    </location>
</feature>
<dbReference type="RefSeq" id="WP_109532415.1">
    <property type="nucleotide sequence ID" value="NZ_QEYD01000003.1"/>
</dbReference>
<protein>
    <recommendedName>
        <fullName evidence="2">DUF8051 domain-containing protein</fullName>
    </recommendedName>
</protein>
<reference evidence="3 4" key="1">
    <citation type="submission" date="2018-05" db="EMBL/GenBank/DDBJ databases">
        <title>Pararhodobacter marina sp. nov., isolated from deep-sea water of the Indian Ocean.</title>
        <authorList>
            <person name="Lai Q.Sr."/>
            <person name="Liu X."/>
            <person name="Shao Z."/>
        </authorList>
    </citation>
    <scope>NUCLEOTIDE SEQUENCE [LARGE SCALE GENOMIC DNA]</scope>
    <source>
        <strain evidence="3 4">CIC4N-9</strain>
    </source>
</reference>
<keyword evidence="1" id="KW-0472">Membrane</keyword>
<keyword evidence="1" id="KW-1133">Transmembrane helix</keyword>
<sequence length="160" mass="16869">MTLPRAIAAFVLLSAVNLALMVPGGIVETRSFPAYDVAVLAAFNIFLTVLGLGSLIMGYRILRRGRAGVTPLLAGLGYVAVYVLDLAEIFPVSAEPMSRALYTMEWIGTLLGAVLVVLSGWQIARGAESGTARPALSVPMMIGLGVVMLVIVVFATWSAM</sequence>
<feature type="transmembrane region" description="Helical" evidence="1">
    <location>
        <begin position="106"/>
        <end position="124"/>
    </location>
</feature>
<accession>A0A2U2CEI7</accession>
<evidence type="ECO:0000259" key="2">
    <source>
        <dbReference type="Pfam" id="PF26225"/>
    </source>
</evidence>
<dbReference type="AlphaFoldDB" id="A0A2U2CEI7"/>
<feature type="transmembrane region" description="Helical" evidence="1">
    <location>
        <begin position="37"/>
        <end position="59"/>
    </location>
</feature>
<dbReference type="InterPro" id="IPR058364">
    <property type="entry name" value="DUF8051"/>
</dbReference>
<keyword evidence="4" id="KW-1185">Reference proteome</keyword>
<proteinExistence type="predicted"/>
<dbReference type="GeneID" id="94364463"/>
<evidence type="ECO:0000313" key="3">
    <source>
        <dbReference type="EMBL" id="PWE30270.1"/>
    </source>
</evidence>
<dbReference type="Pfam" id="PF26225">
    <property type="entry name" value="DUF8051"/>
    <property type="match status" value="1"/>
</dbReference>
<dbReference type="OrthoDB" id="6658525at2"/>
<dbReference type="Proteomes" id="UP000244940">
    <property type="component" value="Unassembled WGS sequence"/>
</dbReference>
<keyword evidence="1" id="KW-0812">Transmembrane</keyword>
<evidence type="ECO:0000313" key="4">
    <source>
        <dbReference type="Proteomes" id="UP000244940"/>
    </source>
</evidence>